<protein>
    <submittedName>
        <fullName evidence="1">Uncharacterized protein</fullName>
    </submittedName>
</protein>
<accession>A0AAE0H3U1</accession>
<evidence type="ECO:0000313" key="1">
    <source>
        <dbReference type="EMBL" id="KAK3289301.1"/>
    </source>
</evidence>
<gene>
    <name evidence="1" type="ORF">CYMTET_3263</name>
</gene>
<sequence length="125" mass="14642">MRESYKPAELEIALREDIGADIMTTMHGDDVAKVFELIRNYKSDKENYFDDLFTKFVEDIMGSDNECLKTIFNPEIEVKKSTEDYTDDAYPPDETDEFGQIFPSTHDYLIEVYRLNVRSINNTYV</sequence>
<comment type="caution">
    <text evidence="1">The sequence shown here is derived from an EMBL/GenBank/DDBJ whole genome shotgun (WGS) entry which is preliminary data.</text>
</comment>
<organism evidence="1 2">
    <name type="scientific">Cymbomonas tetramitiformis</name>
    <dbReference type="NCBI Taxonomy" id="36881"/>
    <lineage>
        <taxon>Eukaryota</taxon>
        <taxon>Viridiplantae</taxon>
        <taxon>Chlorophyta</taxon>
        <taxon>Pyramimonadophyceae</taxon>
        <taxon>Pyramimonadales</taxon>
        <taxon>Pyramimonadaceae</taxon>
        <taxon>Cymbomonas</taxon>
    </lineage>
</organism>
<dbReference type="Proteomes" id="UP001190700">
    <property type="component" value="Unassembled WGS sequence"/>
</dbReference>
<dbReference type="EMBL" id="LGRX02000169">
    <property type="protein sequence ID" value="KAK3289301.1"/>
    <property type="molecule type" value="Genomic_DNA"/>
</dbReference>
<reference evidence="1 2" key="1">
    <citation type="journal article" date="2015" name="Genome Biol. Evol.">
        <title>Comparative Genomics of a Bacterivorous Green Alga Reveals Evolutionary Causalities and Consequences of Phago-Mixotrophic Mode of Nutrition.</title>
        <authorList>
            <person name="Burns J.A."/>
            <person name="Paasch A."/>
            <person name="Narechania A."/>
            <person name="Kim E."/>
        </authorList>
    </citation>
    <scope>NUCLEOTIDE SEQUENCE [LARGE SCALE GENOMIC DNA]</scope>
    <source>
        <strain evidence="1 2">PLY_AMNH</strain>
    </source>
</reference>
<name>A0AAE0H3U1_9CHLO</name>
<dbReference type="AlphaFoldDB" id="A0AAE0H3U1"/>
<evidence type="ECO:0000313" key="2">
    <source>
        <dbReference type="Proteomes" id="UP001190700"/>
    </source>
</evidence>
<keyword evidence="2" id="KW-1185">Reference proteome</keyword>
<proteinExistence type="predicted"/>